<evidence type="ECO:0000313" key="2">
    <source>
        <dbReference type="Proteomes" id="UP000499080"/>
    </source>
</evidence>
<reference evidence="1 2" key="1">
    <citation type="journal article" date="2019" name="Sci. Rep.">
        <title>Orb-weaving spider Araneus ventricosus genome elucidates the spidroin gene catalogue.</title>
        <authorList>
            <person name="Kono N."/>
            <person name="Nakamura H."/>
            <person name="Ohtoshi R."/>
            <person name="Moran D.A.P."/>
            <person name="Shinohara A."/>
            <person name="Yoshida Y."/>
            <person name="Fujiwara M."/>
            <person name="Mori M."/>
            <person name="Tomita M."/>
            <person name="Arakawa K."/>
        </authorList>
    </citation>
    <scope>NUCLEOTIDE SEQUENCE [LARGE SCALE GENOMIC DNA]</scope>
</reference>
<proteinExistence type="predicted"/>
<accession>A0A4Y2IVC4</accession>
<protein>
    <submittedName>
        <fullName evidence="1">Uncharacterized protein</fullName>
    </submittedName>
</protein>
<comment type="caution">
    <text evidence="1">The sequence shown here is derived from an EMBL/GenBank/DDBJ whole genome shotgun (WGS) entry which is preliminary data.</text>
</comment>
<dbReference type="Proteomes" id="UP000499080">
    <property type="component" value="Unassembled WGS sequence"/>
</dbReference>
<evidence type="ECO:0000313" key="1">
    <source>
        <dbReference type="EMBL" id="GBM81747.1"/>
    </source>
</evidence>
<dbReference type="AlphaFoldDB" id="A0A4Y2IVC4"/>
<sequence>MNLYAENALASMARKIFRNAENALASMARKIFRNAENALASMARKIFCNAWRAMQYRLDVTKKATQNNCERKQNFKLLLDCVQTFSSYHPLQGSNSHL</sequence>
<keyword evidence="2" id="KW-1185">Reference proteome</keyword>
<dbReference type="EMBL" id="BGPR01002964">
    <property type="protein sequence ID" value="GBM81747.1"/>
    <property type="molecule type" value="Genomic_DNA"/>
</dbReference>
<name>A0A4Y2IVC4_ARAVE</name>
<organism evidence="1 2">
    <name type="scientific">Araneus ventricosus</name>
    <name type="common">Orbweaver spider</name>
    <name type="synonym">Epeira ventricosa</name>
    <dbReference type="NCBI Taxonomy" id="182803"/>
    <lineage>
        <taxon>Eukaryota</taxon>
        <taxon>Metazoa</taxon>
        <taxon>Ecdysozoa</taxon>
        <taxon>Arthropoda</taxon>
        <taxon>Chelicerata</taxon>
        <taxon>Arachnida</taxon>
        <taxon>Araneae</taxon>
        <taxon>Araneomorphae</taxon>
        <taxon>Entelegynae</taxon>
        <taxon>Araneoidea</taxon>
        <taxon>Araneidae</taxon>
        <taxon>Araneus</taxon>
    </lineage>
</organism>
<gene>
    <name evidence="1" type="ORF">AVEN_13465_1</name>
</gene>